<dbReference type="Proteomes" id="UP001241926">
    <property type="component" value="Unassembled WGS sequence"/>
</dbReference>
<dbReference type="RefSeq" id="WP_285437166.1">
    <property type="nucleotide sequence ID" value="NZ_JASJUS010000065.1"/>
</dbReference>
<keyword evidence="2" id="KW-1185">Reference proteome</keyword>
<protein>
    <submittedName>
        <fullName evidence="1">DUF885 family protein</fullName>
    </submittedName>
</protein>
<dbReference type="InterPro" id="IPR010281">
    <property type="entry name" value="DUF885"/>
</dbReference>
<comment type="caution">
    <text evidence="1">The sequence shown here is derived from an EMBL/GenBank/DDBJ whole genome shotgun (WGS) entry which is preliminary data.</text>
</comment>
<organism evidence="1 2">
    <name type="scientific">Streptomyces fuscus</name>
    <dbReference type="NCBI Taxonomy" id="3048495"/>
    <lineage>
        <taxon>Bacteria</taxon>
        <taxon>Bacillati</taxon>
        <taxon>Actinomycetota</taxon>
        <taxon>Actinomycetes</taxon>
        <taxon>Kitasatosporales</taxon>
        <taxon>Streptomycetaceae</taxon>
        <taxon>Streptomyces</taxon>
    </lineage>
</organism>
<reference evidence="1 2" key="1">
    <citation type="submission" date="2023-05" db="EMBL/GenBank/DDBJ databases">
        <title>Streptomyces fuscus sp. nov., a brown-black pigment producing actinomyces isolated from dry sand of Sea duck farm.</title>
        <authorList>
            <person name="Xie J."/>
            <person name="Shen N."/>
        </authorList>
    </citation>
    <scope>NUCLEOTIDE SEQUENCE [LARGE SCALE GENOMIC DNA]</scope>
    <source>
        <strain evidence="1 2">GXMU-J15</strain>
    </source>
</reference>
<proteinExistence type="predicted"/>
<gene>
    <name evidence="1" type="ORF">QNN03_36890</name>
</gene>
<dbReference type="EMBL" id="JASJUS010000065">
    <property type="protein sequence ID" value="MDL2082017.1"/>
    <property type="molecule type" value="Genomic_DNA"/>
</dbReference>
<evidence type="ECO:0000313" key="2">
    <source>
        <dbReference type="Proteomes" id="UP001241926"/>
    </source>
</evidence>
<dbReference type="Pfam" id="PF05960">
    <property type="entry name" value="DUF885"/>
    <property type="match status" value="1"/>
</dbReference>
<name>A0ABT7JCC1_9ACTN</name>
<accession>A0ABT7JCC1</accession>
<evidence type="ECO:0000313" key="1">
    <source>
        <dbReference type="EMBL" id="MDL2082017.1"/>
    </source>
</evidence>
<sequence length="560" mass="62219">MSGGSTELGRLAEEFWAWRTATQPDSYDDVTRVERPAGMLPDWSPDAITERRRALAGFTQRHGDLKVAAEPVAARVDAALLGSALARVHWELDLLRDWRRNPCFYLDQALVPLYNLLLQPPPWPGTRGREIVALLGHVPDVLEQARRNLTGHAAGPFARYALRLLDTADEALGTAMTALGPFLPTARTQELAAATGAAQRALASFREWLQEHLPGFAAPISVGPAAFRYFLHHVALLPYSMRQLLDMGRQEYARTAAAEVTLRRRHRLRPEPPLCADTARQVERQSTDEQDVRDFLRREGIIDLPDDLRHYRNAPMPAYLEPLTWLGVPHYIASAQRPGDDALRYLRPPRADLPYFQRVEAYDPRVGVVHEGVHAWQAALSWRHPDPLRHHYYDSAANEGIAFHAEELALQAGLFDGTPTSALFVVNAMRLRALRVEVDIALAVGELTLEQAAARLAEQVPLDPGTAWEEAAFFAGHPGQGLSYLTGKVQIHGLLADAARRQGKAFRLDAFLGRLWRDGNVPLALQRWELLDDRSHLDAAQRWGGDRGGSAVGLAEAAEG</sequence>